<dbReference type="KEGG" id="nva:G3M78_04555"/>
<dbReference type="Proteomes" id="UP000594464">
    <property type="component" value="Chromosome"/>
</dbReference>
<evidence type="ECO:0000313" key="1">
    <source>
        <dbReference type="EMBL" id="QPJ64699.1"/>
    </source>
</evidence>
<organism evidence="1 2">
    <name type="scientific">Candidatus Nitrohelix vancouverensis</name>
    <dbReference type="NCBI Taxonomy" id="2705534"/>
    <lineage>
        <taxon>Bacteria</taxon>
        <taxon>Pseudomonadati</taxon>
        <taxon>Nitrospinota/Tectimicrobiota group</taxon>
        <taxon>Nitrospinota</taxon>
        <taxon>Nitrospinia</taxon>
        <taxon>Nitrospinales</taxon>
        <taxon>Nitrospinaceae</taxon>
        <taxon>Candidatus Nitrohelix</taxon>
    </lineage>
</organism>
<protein>
    <submittedName>
        <fullName evidence="1">Uncharacterized protein</fullName>
    </submittedName>
</protein>
<dbReference type="AlphaFoldDB" id="A0A7T0G2V7"/>
<sequence>MTLLKPGDTTICSNSMRIQNPSDDLASVQVILGNGVHYSFDQLEPKETREYSLTADYMSSGWENGKGVKISDARVVNVSGGEGHLVIDCG</sequence>
<accession>A0A7T0G2V7</accession>
<name>A0A7T0G2V7_9BACT</name>
<dbReference type="EMBL" id="CP048620">
    <property type="protein sequence ID" value="QPJ64699.1"/>
    <property type="molecule type" value="Genomic_DNA"/>
</dbReference>
<reference evidence="2" key="1">
    <citation type="submission" date="2020-02" db="EMBL/GenBank/DDBJ databases">
        <title>Genomic and physiological characterization of two novel Nitrospinaceae genera.</title>
        <authorList>
            <person name="Mueller A.J."/>
            <person name="Jung M.-Y."/>
            <person name="Strachan C.R."/>
            <person name="Herbold C.W."/>
            <person name="Kirkegaard R.H."/>
            <person name="Daims H."/>
        </authorList>
    </citation>
    <scope>NUCLEOTIDE SEQUENCE [LARGE SCALE GENOMIC DNA]</scope>
</reference>
<evidence type="ECO:0000313" key="2">
    <source>
        <dbReference type="Proteomes" id="UP000594464"/>
    </source>
</evidence>
<gene>
    <name evidence="1" type="ORF">G3M78_04555</name>
</gene>
<proteinExistence type="predicted"/>